<dbReference type="Pfam" id="PF01076">
    <property type="entry name" value="Mob_Pre"/>
    <property type="match status" value="1"/>
</dbReference>
<comment type="similarity">
    <text evidence="1">Belongs to the plasmid mobilization pre family.</text>
</comment>
<dbReference type="Proteomes" id="UP000049472">
    <property type="component" value="Unassembled WGS sequence"/>
</dbReference>
<evidence type="ECO:0000313" key="4">
    <source>
        <dbReference type="EMBL" id="CUP31509.1"/>
    </source>
</evidence>
<evidence type="ECO:0000313" key="3">
    <source>
        <dbReference type="EMBL" id="CRL32768.1"/>
    </source>
</evidence>
<dbReference type="CDD" id="cd17242">
    <property type="entry name" value="MobM_relaxase"/>
    <property type="match status" value="1"/>
</dbReference>
<dbReference type="Gene3D" id="3.30.930.30">
    <property type="match status" value="1"/>
</dbReference>
<protein>
    <submittedName>
        <fullName evidence="4">Plasmid recombination enzyme</fullName>
    </submittedName>
</protein>
<evidence type="ECO:0000256" key="2">
    <source>
        <dbReference type="SAM" id="Coils"/>
    </source>
</evidence>
<evidence type="ECO:0000256" key="1">
    <source>
        <dbReference type="ARBA" id="ARBA00010657"/>
    </source>
</evidence>
<organism evidence="3 5">
    <name type="scientific">Agathobacter rectalis</name>
    <dbReference type="NCBI Taxonomy" id="39491"/>
    <lineage>
        <taxon>Bacteria</taxon>
        <taxon>Bacillati</taxon>
        <taxon>Bacillota</taxon>
        <taxon>Clostridia</taxon>
        <taxon>Lachnospirales</taxon>
        <taxon>Lachnospiraceae</taxon>
        <taxon>Agathobacter</taxon>
    </lineage>
</organism>
<gene>
    <name evidence="4" type="ORF">ERS852497_02528</name>
    <name evidence="3" type="ORF">T1815_04391</name>
</gene>
<dbReference type="GO" id="GO:0003677">
    <property type="term" value="F:DNA binding"/>
    <property type="evidence" value="ECO:0007669"/>
    <property type="project" value="InterPro"/>
</dbReference>
<sequence length="479" mass="55732">MERTISGMMGKGSVNHNTRAFSAKNVDKERSRDNVEFCHKDIKAVYHELFDEALERYNAKQKRSDRKIENYYEKIRQGKQEKLFYEVIFQIGNRDDMNARSEEGQLAKQILIDFMTDFQSRNPNLHVFSAHLHMDEETPHIHIDFIPVITGSKRGLDTRVSLKGALAEQGFEGGTRGATEWNQWIESEKKELAAVMERYGVEWLQKGTHNKHLSVLDYEKQERAKEVEELDSRLAQSEQALQTASKMVDSQLARAEELAEMGNQFQRRNEKIRADNAELEEAYIATKQSYNSLSAKNNLLITENEDLEQEKERRLSGNRELEKQQQKLQKELEAMAGSKVALERNVRAYDEEKQWQLPEPGVMQSAKSYREKVAFPLAARLKEIVKSLTIKCVGLMEQVKKLTAKVNQQGEDIAWYKNKIKEQNSTMEHLQEKAEDLERVKQYVGADKIQDIIDNVKEAERLQAEQKRLQRSYQNRMSR</sequence>
<evidence type="ECO:0000313" key="6">
    <source>
        <dbReference type="Proteomes" id="UP000095602"/>
    </source>
</evidence>
<dbReference type="AlphaFoldDB" id="A0A0M6WAQ8"/>
<reference evidence="5" key="1">
    <citation type="submission" date="2015-05" db="EMBL/GenBank/DDBJ databases">
        <authorList>
            <consortium name="Pathogen Informatics"/>
        </authorList>
    </citation>
    <scope>NUCLEOTIDE SEQUENCE [LARGE SCALE GENOMIC DNA]</scope>
    <source>
        <strain evidence="4 6">2789STDY5834884</strain>
        <strain evidence="5">T1-815</strain>
    </source>
</reference>
<feature type="coiled-coil region" evidence="2">
    <location>
        <begin position="220"/>
        <end position="345"/>
    </location>
</feature>
<accession>A0A0M6WAQ8</accession>
<feature type="coiled-coil region" evidence="2">
    <location>
        <begin position="413"/>
        <end position="479"/>
    </location>
</feature>
<reference evidence="3" key="2">
    <citation type="submission" date="2015-05" db="EMBL/GenBank/DDBJ databases">
        <authorList>
            <person name="Wang D.B."/>
            <person name="Wang M."/>
        </authorList>
    </citation>
    <scope>NUCLEOTIDE SEQUENCE [LARGE SCALE GENOMIC DNA]</scope>
    <source>
        <strain evidence="3">T1-815</strain>
    </source>
</reference>
<dbReference type="EMBL" id="CZAJ01000029">
    <property type="protein sequence ID" value="CUP31509.1"/>
    <property type="molecule type" value="Genomic_DNA"/>
</dbReference>
<dbReference type="InterPro" id="IPR001668">
    <property type="entry name" value="Mob_Pre"/>
</dbReference>
<dbReference type="EMBL" id="CVRQ01000007">
    <property type="protein sequence ID" value="CRL32768.1"/>
    <property type="molecule type" value="Genomic_DNA"/>
</dbReference>
<keyword evidence="2" id="KW-0175">Coiled coil</keyword>
<name>A0A0M6WAQ8_9FIRM</name>
<evidence type="ECO:0000313" key="5">
    <source>
        <dbReference type="Proteomes" id="UP000049472"/>
    </source>
</evidence>
<dbReference type="GO" id="GO:0006310">
    <property type="term" value="P:DNA recombination"/>
    <property type="evidence" value="ECO:0007669"/>
    <property type="project" value="InterPro"/>
</dbReference>
<dbReference type="Proteomes" id="UP000095602">
    <property type="component" value="Unassembled WGS sequence"/>
</dbReference>
<keyword evidence="5" id="KW-1185">Reference proteome</keyword>
<proteinExistence type="inferred from homology"/>